<keyword evidence="1" id="KW-0812">Transmembrane</keyword>
<comment type="caution">
    <text evidence="2">The sequence shown here is derived from an EMBL/GenBank/DDBJ whole genome shotgun (WGS) entry which is preliminary data.</text>
</comment>
<feature type="transmembrane region" description="Helical" evidence="1">
    <location>
        <begin position="68"/>
        <end position="88"/>
    </location>
</feature>
<protein>
    <recommendedName>
        <fullName evidence="4">DUF3278 domain-containing protein</fullName>
    </recommendedName>
</protein>
<feature type="transmembrane region" description="Helical" evidence="1">
    <location>
        <begin position="41"/>
        <end position="62"/>
    </location>
</feature>
<keyword evidence="3" id="KW-1185">Reference proteome</keyword>
<evidence type="ECO:0008006" key="4">
    <source>
        <dbReference type="Google" id="ProtNLM"/>
    </source>
</evidence>
<gene>
    <name evidence="2" type="ORF">GCM10022277_38620</name>
</gene>
<evidence type="ECO:0000256" key="1">
    <source>
        <dbReference type="SAM" id="Phobius"/>
    </source>
</evidence>
<organism evidence="2 3">
    <name type="scientific">Litoribacillus peritrichatus</name>
    <dbReference type="NCBI Taxonomy" id="718191"/>
    <lineage>
        <taxon>Bacteria</taxon>
        <taxon>Pseudomonadati</taxon>
        <taxon>Pseudomonadota</taxon>
        <taxon>Gammaproteobacteria</taxon>
        <taxon>Oceanospirillales</taxon>
        <taxon>Oceanospirillaceae</taxon>
        <taxon>Litoribacillus</taxon>
    </lineage>
</organism>
<evidence type="ECO:0000313" key="2">
    <source>
        <dbReference type="EMBL" id="GAA3938790.1"/>
    </source>
</evidence>
<feature type="transmembrane region" description="Helical" evidence="1">
    <location>
        <begin position="125"/>
        <end position="146"/>
    </location>
</feature>
<name>A0ABP7N8C1_9GAMM</name>
<evidence type="ECO:0000313" key="3">
    <source>
        <dbReference type="Proteomes" id="UP001501565"/>
    </source>
</evidence>
<dbReference type="Proteomes" id="UP001501565">
    <property type="component" value="Unassembled WGS sequence"/>
</dbReference>
<feature type="transmembrane region" description="Helical" evidence="1">
    <location>
        <begin position="158"/>
        <end position="175"/>
    </location>
</feature>
<dbReference type="EMBL" id="BAABBN010000015">
    <property type="protein sequence ID" value="GAA3938790.1"/>
    <property type="molecule type" value="Genomic_DNA"/>
</dbReference>
<reference evidence="3" key="1">
    <citation type="journal article" date="2019" name="Int. J. Syst. Evol. Microbiol.">
        <title>The Global Catalogue of Microorganisms (GCM) 10K type strain sequencing project: providing services to taxonomists for standard genome sequencing and annotation.</title>
        <authorList>
            <consortium name="The Broad Institute Genomics Platform"/>
            <consortium name="The Broad Institute Genome Sequencing Center for Infectious Disease"/>
            <person name="Wu L."/>
            <person name="Ma J."/>
        </authorList>
    </citation>
    <scope>NUCLEOTIDE SEQUENCE [LARGE SCALE GENOMIC DNA]</scope>
    <source>
        <strain evidence="3">JCM 17551</strain>
    </source>
</reference>
<accession>A0ABP7N8C1</accession>
<proteinExistence type="predicted"/>
<keyword evidence="1" id="KW-0472">Membrane</keyword>
<keyword evidence="1" id="KW-1133">Transmembrane helix</keyword>
<sequence>MQLDDLKSTWEKEVTMKEGTIDFDSIRKQVNKLDRSAKATWAIELFACTGVIIVLSAVWLTWLTTKELHPLFHLGMLAMIVSCFFVSWKIISGRKVTTNDDWTLSAKLNTQIEKREKEIKLLKSVAYWYLSPLFIAILLSSYGGYVQRTGSYIPDTDTWVYWTLCLALHIGIYFLNQHSAKTKVQPVLDQLYALRRELER</sequence>
<dbReference type="RefSeq" id="WP_344800277.1">
    <property type="nucleotide sequence ID" value="NZ_BAABBN010000015.1"/>
</dbReference>